<comment type="caution">
    <text evidence="6">The sequence shown here is derived from an EMBL/GenBank/DDBJ whole genome shotgun (WGS) entry which is preliminary data.</text>
</comment>
<accession>A0A031LL06</accession>
<dbReference type="AlphaFoldDB" id="A0A031LL06"/>
<comment type="catalytic activity">
    <reaction evidence="4">
        <text>ATP + H2O = ADP + phosphate + H(+)</text>
        <dbReference type="Rhea" id="RHEA:13065"/>
        <dbReference type="ChEBI" id="CHEBI:15377"/>
        <dbReference type="ChEBI" id="CHEBI:15378"/>
        <dbReference type="ChEBI" id="CHEBI:30616"/>
        <dbReference type="ChEBI" id="CHEBI:43474"/>
        <dbReference type="ChEBI" id="CHEBI:456216"/>
        <dbReference type="EC" id="5.6.2.4"/>
    </reaction>
</comment>
<gene>
    <name evidence="6" type="ORF">CM19_11670</name>
</gene>
<dbReference type="OrthoDB" id="107033at2157"/>
<evidence type="ECO:0000313" key="6">
    <source>
        <dbReference type="EMBL" id="EZQ01884.1"/>
    </source>
</evidence>
<dbReference type="Proteomes" id="UP000024332">
    <property type="component" value="Unassembled WGS sequence"/>
</dbReference>
<dbReference type="PANTHER" id="PTHR42957">
    <property type="entry name" value="HELICASE MJ1565-RELATED"/>
    <property type="match status" value="1"/>
</dbReference>
<dbReference type="Pfam" id="PF01935">
    <property type="entry name" value="DUF87"/>
    <property type="match status" value="1"/>
</dbReference>
<keyword evidence="7" id="KW-1185">Reference proteome</keyword>
<evidence type="ECO:0000259" key="5">
    <source>
        <dbReference type="Pfam" id="PF01935"/>
    </source>
</evidence>
<dbReference type="SUPFAM" id="SSF52540">
    <property type="entry name" value="P-loop containing nucleoside triphosphate hydrolases"/>
    <property type="match status" value="1"/>
</dbReference>
<comment type="catalytic activity">
    <reaction evidence="3">
        <text>ATP + H2O = ADP + phosphate + H(+)</text>
        <dbReference type="Rhea" id="RHEA:13065"/>
        <dbReference type="ChEBI" id="CHEBI:15377"/>
        <dbReference type="ChEBI" id="CHEBI:15378"/>
        <dbReference type="ChEBI" id="CHEBI:30616"/>
        <dbReference type="ChEBI" id="CHEBI:43474"/>
        <dbReference type="ChEBI" id="CHEBI:456216"/>
        <dbReference type="EC" id="5.6.2.3"/>
    </reaction>
</comment>
<evidence type="ECO:0000313" key="7">
    <source>
        <dbReference type="Proteomes" id="UP000024332"/>
    </source>
</evidence>
<evidence type="ECO:0000256" key="3">
    <source>
        <dbReference type="ARBA" id="ARBA00048954"/>
    </source>
</evidence>
<dbReference type="Gene3D" id="3.40.50.300">
    <property type="entry name" value="P-loop containing nucleotide triphosphate hydrolases"/>
    <property type="match status" value="2"/>
</dbReference>
<comment type="catalytic activity">
    <reaction evidence="2">
        <text>Couples ATP hydrolysis with the unwinding of duplex DNA by translocating in the 3'-5' direction.</text>
        <dbReference type="EC" id="5.6.2.4"/>
    </reaction>
</comment>
<dbReference type="GO" id="GO:0043138">
    <property type="term" value="F:3'-5' DNA helicase activity"/>
    <property type="evidence" value="ECO:0007669"/>
    <property type="project" value="UniProtKB-EC"/>
</dbReference>
<dbReference type="GO" id="GO:0043139">
    <property type="term" value="F:5'-3' DNA helicase activity"/>
    <property type="evidence" value="ECO:0007669"/>
    <property type="project" value="UniProtKB-EC"/>
</dbReference>
<evidence type="ECO:0000256" key="4">
    <source>
        <dbReference type="ARBA" id="ARBA00048988"/>
    </source>
</evidence>
<evidence type="ECO:0000256" key="1">
    <source>
        <dbReference type="ARBA" id="ARBA00007816"/>
    </source>
</evidence>
<dbReference type="InterPro" id="IPR027417">
    <property type="entry name" value="P-loop_NTPase"/>
</dbReference>
<evidence type="ECO:0000256" key="2">
    <source>
        <dbReference type="ARBA" id="ARBA00034617"/>
    </source>
</evidence>
<comment type="similarity">
    <text evidence="1">Belongs to the HerA family.</text>
</comment>
<sequence>MEGNFFEPITGRLREIKVVTRQTADGRGSVSFRNFLIEFPLNAKITIGKLLGVKTLEEDYLLLEIADFLPVHYGMINLDSSIPKEIRDEIMRKVEESWGKDESESWLEVYAYPVGYLFNLRQGKFIKGYVPPIPGSVVHILSRDAYKQFVCIPDGINIGKIIGEDLDLTINLEKALTYHIGVFAFTGSGKSNLSAVIIRRALSKGVKVVIFDISMEYAVLLLDQLLTRNSRLITLDRLPANKVDASRRFLRTHVIPEEMMKLKEKVIDSVQEIFSSNKMTQLYVPPENSGYLTYGQVIDMVNSQLTDKYVAVAQRPLFGYLLRKIDEMMRKNKLSKDDIADNSISPILDEVEEMAKDSGLKETSSIFSFINALKAYVSIEPEQGEEYDVERMVIDVLDSEGGPDLFVVEMPNIEESRSLVARLINLTMARRKRFFSSSPILFVLDEAQEFIPFDTRSKDNSELSSNAVEKLLRHGRKYHLHALISTQRLAYLNTNVLQQLHTYFISTLPRPYDRQLIAETFGISDAIMDRTIDLEVGQWLLVSFNAALTHDVPVFFSAPNNFSELERGLTKKDENI</sequence>
<protein>
    <submittedName>
        <fullName evidence="6">ATPase</fullName>
    </submittedName>
</protein>
<name>A0A031LL06_9CREN</name>
<reference evidence="6 7" key="1">
    <citation type="submission" date="2014-03" db="EMBL/GenBank/DDBJ databases">
        <title>Draft genome sequence of the novel thermoacidophilic archaea Acidianus copahuensis ALE1 strain, isolated from Copahue volcanic area in Neuquen Argentina.</title>
        <authorList>
            <person name="Urbieta M.S."/>
            <person name="Rascovan N."/>
            <person name="Castro C."/>
            <person name="Revale S."/>
            <person name="Giaveno M.A."/>
            <person name="Vazquez M.P."/>
            <person name="Donati E.R."/>
        </authorList>
    </citation>
    <scope>NUCLEOTIDE SEQUENCE [LARGE SCALE GENOMIC DNA]</scope>
    <source>
        <strain evidence="6 7">ALE1</strain>
    </source>
</reference>
<dbReference type="InterPro" id="IPR002789">
    <property type="entry name" value="HerA_central"/>
</dbReference>
<dbReference type="RefSeq" id="WP_048100518.1">
    <property type="nucleotide sequence ID" value="NZ_JFZT01000059.1"/>
</dbReference>
<feature type="domain" description="Helicase HerA central" evidence="5">
    <location>
        <begin position="156"/>
        <end position="418"/>
    </location>
</feature>
<dbReference type="STRING" id="1160895.CM19_11670"/>
<dbReference type="PANTHER" id="PTHR42957:SF2">
    <property type="entry name" value="HELICASE HERA CENTRAL DOMAIN-CONTAINING PROTEIN"/>
    <property type="match status" value="1"/>
</dbReference>
<organism evidence="6 7">
    <name type="scientific">Candidatus Acidianus copahuensis</name>
    <dbReference type="NCBI Taxonomy" id="1160895"/>
    <lineage>
        <taxon>Archaea</taxon>
        <taxon>Thermoproteota</taxon>
        <taxon>Thermoprotei</taxon>
        <taxon>Sulfolobales</taxon>
        <taxon>Sulfolobaceae</taxon>
        <taxon>Acidianus</taxon>
    </lineage>
</organism>
<dbReference type="InterPro" id="IPR008571">
    <property type="entry name" value="HerA-like"/>
</dbReference>
<proteinExistence type="inferred from homology"/>
<dbReference type="EMBL" id="JFZT01000059">
    <property type="protein sequence ID" value="EZQ01884.1"/>
    <property type="molecule type" value="Genomic_DNA"/>
</dbReference>